<evidence type="ECO:0000313" key="1">
    <source>
        <dbReference type="EMBL" id="KAF2890248.1"/>
    </source>
</evidence>
<keyword evidence="2" id="KW-1185">Reference proteome</keyword>
<evidence type="ECO:0000313" key="2">
    <source>
        <dbReference type="Proteomes" id="UP000801492"/>
    </source>
</evidence>
<dbReference type="EMBL" id="VTPC01055953">
    <property type="protein sequence ID" value="KAF2890248.1"/>
    <property type="molecule type" value="Genomic_DNA"/>
</dbReference>
<dbReference type="AlphaFoldDB" id="A0A8K0G9F6"/>
<organism evidence="1 2">
    <name type="scientific">Ignelater luminosus</name>
    <name type="common">Cucubano</name>
    <name type="synonym">Pyrophorus luminosus</name>
    <dbReference type="NCBI Taxonomy" id="2038154"/>
    <lineage>
        <taxon>Eukaryota</taxon>
        <taxon>Metazoa</taxon>
        <taxon>Ecdysozoa</taxon>
        <taxon>Arthropoda</taxon>
        <taxon>Hexapoda</taxon>
        <taxon>Insecta</taxon>
        <taxon>Pterygota</taxon>
        <taxon>Neoptera</taxon>
        <taxon>Endopterygota</taxon>
        <taxon>Coleoptera</taxon>
        <taxon>Polyphaga</taxon>
        <taxon>Elateriformia</taxon>
        <taxon>Elateroidea</taxon>
        <taxon>Elateridae</taxon>
        <taxon>Agrypninae</taxon>
        <taxon>Pyrophorini</taxon>
        <taxon>Ignelater</taxon>
    </lineage>
</organism>
<gene>
    <name evidence="1" type="ORF">ILUMI_15925</name>
</gene>
<accession>A0A8K0G9F6</accession>
<protein>
    <submittedName>
        <fullName evidence="1">Uncharacterized protein</fullName>
    </submittedName>
</protein>
<reference evidence="1" key="1">
    <citation type="submission" date="2019-08" db="EMBL/GenBank/DDBJ databases">
        <title>The genome of the North American firefly Photinus pyralis.</title>
        <authorList>
            <consortium name="Photinus pyralis genome working group"/>
            <person name="Fallon T.R."/>
            <person name="Sander Lower S.E."/>
            <person name="Weng J.-K."/>
        </authorList>
    </citation>
    <scope>NUCLEOTIDE SEQUENCE</scope>
    <source>
        <strain evidence="1">TRF0915ILg1</strain>
        <tissue evidence="1">Whole body</tissue>
    </source>
</reference>
<dbReference type="OrthoDB" id="6609483at2759"/>
<dbReference type="Proteomes" id="UP000801492">
    <property type="component" value="Unassembled WGS sequence"/>
</dbReference>
<comment type="caution">
    <text evidence="1">The sequence shown here is derived from an EMBL/GenBank/DDBJ whole genome shotgun (WGS) entry which is preliminary data.</text>
</comment>
<sequence length="101" mass="11880">MERLLLTMVGEGTESNKNKNRIEENFPFEEIRELQDLDSKIREVEFRENLEKILFLVGGQDFHKNIYNILKRIFTVIGLAVLGHGKRRKTIFYFVTALCCT</sequence>
<name>A0A8K0G9F6_IGNLU</name>
<proteinExistence type="predicted"/>